<accession>A0A9Q8QQU9</accession>
<dbReference type="GeneID" id="72070883"/>
<dbReference type="AlphaFoldDB" id="A0A9Q8QQU9"/>
<evidence type="ECO:0000256" key="1">
    <source>
        <dbReference type="SAM" id="Coils"/>
    </source>
</evidence>
<dbReference type="Proteomes" id="UP000829364">
    <property type="component" value="Chromosome 9"/>
</dbReference>
<dbReference type="KEGG" id="ptkz:JDV02_008938"/>
<organism evidence="2 3">
    <name type="scientific">Purpureocillium takamizusanense</name>
    <dbReference type="NCBI Taxonomy" id="2060973"/>
    <lineage>
        <taxon>Eukaryota</taxon>
        <taxon>Fungi</taxon>
        <taxon>Dikarya</taxon>
        <taxon>Ascomycota</taxon>
        <taxon>Pezizomycotina</taxon>
        <taxon>Sordariomycetes</taxon>
        <taxon>Hypocreomycetidae</taxon>
        <taxon>Hypocreales</taxon>
        <taxon>Ophiocordycipitaceae</taxon>
        <taxon>Purpureocillium</taxon>
    </lineage>
</organism>
<dbReference type="EMBL" id="CP086362">
    <property type="protein sequence ID" value="UNI23099.1"/>
    <property type="molecule type" value="Genomic_DNA"/>
</dbReference>
<proteinExistence type="predicted"/>
<reference evidence="2" key="1">
    <citation type="submission" date="2021-11" db="EMBL/GenBank/DDBJ databases">
        <title>Purpureocillium_takamizusanense_genome.</title>
        <authorList>
            <person name="Nguyen N.-H."/>
        </authorList>
    </citation>
    <scope>NUCLEOTIDE SEQUENCE</scope>
    <source>
        <strain evidence="2">PT3</strain>
    </source>
</reference>
<evidence type="ECO:0000313" key="3">
    <source>
        <dbReference type="Proteomes" id="UP000829364"/>
    </source>
</evidence>
<feature type="coiled-coil region" evidence="1">
    <location>
        <begin position="3"/>
        <end position="58"/>
    </location>
</feature>
<sequence length="62" mass="7523">MPHDDLAARVERLRRELERLQRDAGHWDMLAQDFERRSERLVRQNQALDARISTLQRQANQR</sequence>
<keyword evidence="3" id="KW-1185">Reference proteome</keyword>
<name>A0A9Q8QQU9_9HYPO</name>
<protein>
    <submittedName>
        <fullName evidence="2">Uncharacterized protein</fullName>
    </submittedName>
</protein>
<gene>
    <name evidence="2" type="ORF">JDV02_008938</name>
</gene>
<keyword evidence="1" id="KW-0175">Coiled coil</keyword>
<evidence type="ECO:0000313" key="2">
    <source>
        <dbReference type="EMBL" id="UNI23099.1"/>
    </source>
</evidence>
<dbReference type="RefSeq" id="XP_047846580.1">
    <property type="nucleotide sequence ID" value="XM_047990571.1"/>
</dbReference>